<feature type="compositionally biased region" description="Basic and acidic residues" evidence="5">
    <location>
        <begin position="139"/>
        <end position="156"/>
    </location>
</feature>
<dbReference type="InterPro" id="IPR036638">
    <property type="entry name" value="HLH_DNA-bd_sf"/>
</dbReference>
<dbReference type="GO" id="GO:0046983">
    <property type="term" value="F:protein dimerization activity"/>
    <property type="evidence" value="ECO:0007669"/>
    <property type="project" value="InterPro"/>
</dbReference>
<dbReference type="GO" id="GO:0009960">
    <property type="term" value="P:endosperm development"/>
    <property type="evidence" value="ECO:0007669"/>
    <property type="project" value="InterPro"/>
</dbReference>
<dbReference type="AlphaFoldDB" id="A0A2U1NVA8"/>
<dbReference type="SUPFAM" id="SSF47459">
    <property type="entry name" value="HLH, helix-loop-helix DNA-binding domain"/>
    <property type="match status" value="1"/>
</dbReference>
<protein>
    <submittedName>
        <fullName evidence="7">Transcription factor bHLH95</fullName>
    </submittedName>
</protein>
<name>A0A2U1NVA8_ARTAN</name>
<keyword evidence="8" id="KW-1185">Reference proteome</keyword>
<evidence type="ECO:0000313" key="8">
    <source>
        <dbReference type="Proteomes" id="UP000245207"/>
    </source>
</evidence>
<keyword evidence="2" id="KW-0805">Transcription regulation</keyword>
<sequence>MAKEMIDLEAWWKKLLLFAGDENLSDETMLLETHENMVHEPKGNTLGEETSLGANLVTDEIMVRKPSENTLGEEKSLVPSIATKEKYAEIIDLGLIGGHDSGPNEVDDGSVRARRKGKSVITEDDGTGRRDRRTSKKVIHLEAVREHPNEVDDGSVRARKKGKSIVTENDGTGRRDRQTSKKVIHLEAVREHPNEVDDGSVRTRKKGKFVVTKNDGTGQIDHRTSKKAIHVKAVRKHRKLLTGLFKNLRVLLPQLPTKISRETLVEEAVSSIKSLEETRDSLEKHKLERLSTDTRMAPPAPSKTRVFENADSMMNKDEILGPTSHFSKNWCSSNISLSVFGANALVNICTVRNANFYSSISYILKKHNVDVLATSIHSDQAKTMYMMTLRVNAPTEIAHMFPYEDLFKLAMNEIDYAYRQIFKAPKEDNMM</sequence>
<proteinExistence type="predicted"/>
<comment type="subcellular location">
    <subcellularLocation>
        <location evidence="1">Nucleus</location>
    </subcellularLocation>
</comment>
<dbReference type="PROSITE" id="PS50888">
    <property type="entry name" value="BHLH"/>
    <property type="match status" value="1"/>
</dbReference>
<dbReference type="Proteomes" id="UP000245207">
    <property type="component" value="Unassembled WGS sequence"/>
</dbReference>
<keyword evidence="3" id="KW-0804">Transcription</keyword>
<evidence type="ECO:0000256" key="4">
    <source>
        <dbReference type="ARBA" id="ARBA00023242"/>
    </source>
</evidence>
<keyword evidence="4" id="KW-0539">Nucleus</keyword>
<accession>A0A2U1NVA8</accession>
<dbReference type="InterPro" id="IPR044278">
    <property type="entry name" value="BHLH95-like"/>
</dbReference>
<dbReference type="Gene3D" id="4.10.280.10">
    <property type="entry name" value="Helix-loop-helix DNA-binding domain"/>
    <property type="match status" value="1"/>
</dbReference>
<dbReference type="EMBL" id="PKPP01002134">
    <property type="protein sequence ID" value="PWA77387.1"/>
    <property type="molecule type" value="Genomic_DNA"/>
</dbReference>
<feature type="domain" description="BHLH" evidence="6">
    <location>
        <begin position="225"/>
        <end position="275"/>
    </location>
</feature>
<evidence type="ECO:0000313" key="7">
    <source>
        <dbReference type="EMBL" id="PWA77387.1"/>
    </source>
</evidence>
<evidence type="ECO:0000259" key="6">
    <source>
        <dbReference type="PROSITE" id="PS50888"/>
    </source>
</evidence>
<comment type="caution">
    <text evidence="7">The sequence shown here is derived from an EMBL/GenBank/DDBJ whole genome shotgun (WGS) entry which is preliminary data.</text>
</comment>
<dbReference type="PANTHER" id="PTHR46772">
    <property type="entry name" value="BHLH DOMAIN-CONTAINING PROTEIN"/>
    <property type="match status" value="1"/>
</dbReference>
<evidence type="ECO:0000256" key="1">
    <source>
        <dbReference type="ARBA" id="ARBA00004123"/>
    </source>
</evidence>
<evidence type="ECO:0000256" key="5">
    <source>
        <dbReference type="SAM" id="MobiDB-lite"/>
    </source>
</evidence>
<dbReference type="PANTHER" id="PTHR46772:SF6">
    <property type="entry name" value="BHLH DOMAIN-CONTAINING PROTEIN"/>
    <property type="match status" value="1"/>
</dbReference>
<gene>
    <name evidence="7" type="ORF">CTI12_AA225410</name>
</gene>
<dbReference type="OrthoDB" id="690068at2759"/>
<organism evidence="7 8">
    <name type="scientific">Artemisia annua</name>
    <name type="common">Sweet wormwood</name>
    <dbReference type="NCBI Taxonomy" id="35608"/>
    <lineage>
        <taxon>Eukaryota</taxon>
        <taxon>Viridiplantae</taxon>
        <taxon>Streptophyta</taxon>
        <taxon>Embryophyta</taxon>
        <taxon>Tracheophyta</taxon>
        <taxon>Spermatophyta</taxon>
        <taxon>Magnoliopsida</taxon>
        <taxon>eudicotyledons</taxon>
        <taxon>Gunneridae</taxon>
        <taxon>Pentapetalae</taxon>
        <taxon>asterids</taxon>
        <taxon>campanulids</taxon>
        <taxon>Asterales</taxon>
        <taxon>Asteraceae</taxon>
        <taxon>Asteroideae</taxon>
        <taxon>Anthemideae</taxon>
        <taxon>Artemisiinae</taxon>
        <taxon>Artemisia</taxon>
    </lineage>
</organism>
<evidence type="ECO:0000256" key="3">
    <source>
        <dbReference type="ARBA" id="ARBA00023163"/>
    </source>
</evidence>
<dbReference type="InterPro" id="IPR011598">
    <property type="entry name" value="bHLH_dom"/>
</dbReference>
<dbReference type="GO" id="GO:0003700">
    <property type="term" value="F:DNA-binding transcription factor activity"/>
    <property type="evidence" value="ECO:0007669"/>
    <property type="project" value="InterPro"/>
</dbReference>
<evidence type="ECO:0000256" key="2">
    <source>
        <dbReference type="ARBA" id="ARBA00023015"/>
    </source>
</evidence>
<dbReference type="STRING" id="35608.A0A2U1NVA8"/>
<feature type="region of interest" description="Disordered" evidence="5">
    <location>
        <begin position="98"/>
        <end position="179"/>
    </location>
</feature>
<reference evidence="7 8" key="1">
    <citation type="journal article" date="2018" name="Mol. Plant">
        <title>The genome of Artemisia annua provides insight into the evolution of Asteraceae family and artemisinin biosynthesis.</title>
        <authorList>
            <person name="Shen Q."/>
            <person name="Zhang L."/>
            <person name="Liao Z."/>
            <person name="Wang S."/>
            <person name="Yan T."/>
            <person name="Shi P."/>
            <person name="Liu M."/>
            <person name="Fu X."/>
            <person name="Pan Q."/>
            <person name="Wang Y."/>
            <person name="Lv Z."/>
            <person name="Lu X."/>
            <person name="Zhang F."/>
            <person name="Jiang W."/>
            <person name="Ma Y."/>
            <person name="Chen M."/>
            <person name="Hao X."/>
            <person name="Li L."/>
            <person name="Tang Y."/>
            <person name="Lv G."/>
            <person name="Zhou Y."/>
            <person name="Sun X."/>
            <person name="Brodelius P.E."/>
            <person name="Rose J.K.C."/>
            <person name="Tang K."/>
        </authorList>
    </citation>
    <scope>NUCLEOTIDE SEQUENCE [LARGE SCALE GENOMIC DNA]</scope>
    <source>
        <strain evidence="8">cv. Huhao1</strain>
        <tissue evidence="7">Leaf</tissue>
    </source>
</reference>
<dbReference type="GO" id="GO:0005634">
    <property type="term" value="C:nucleus"/>
    <property type="evidence" value="ECO:0007669"/>
    <property type="project" value="UniProtKB-SubCell"/>
</dbReference>